<dbReference type="STRING" id="1513896.SAMN05660841_00028"/>
<dbReference type="AlphaFoldDB" id="A0A1T5ANH7"/>
<evidence type="ECO:0000313" key="2">
    <source>
        <dbReference type="EMBL" id="SKB36367.1"/>
    </source>
</evidence>
<feature type="chain" id="PRO_5012752639" evidence="1">
    <location>
        <begin position="22"/>
        <end position="56"/>
    </location>
</feature>
<protein>
    <submittedName>
        <fullName evidence="2">Uncharacterized protein</fullName>
    </submittedName>
</protein>
<sequence length="56" mass="6189">MKGLVILSIILSLLSCQSSEAQQSKIAIEKIEEMFASLRADGTYILVELSKYPESL</sequence>
<evidence type="ECO:0000313" key="3">
    <source>
        <dbReference type="Proteomes" id="UP000190150"/>
    </source>
</evidence>
<dbReference type="Proteomes" id="UP000190150">
    <property type="component" value="Unassembled WGS sequence"/>
</dbReference>
<accession>A0A1T5ANH7</accession>
<name>A0A1T5ANH7_9SPHI</name>
<organism evidence="2 3">
    <name type="scientific">Sphingobacterium nematocida</name>
    <dbReference type="NCBI Taxonomy" id="1513896"/>
    <lineage>
        <taxon>Bacteria</taxon>
        <taxon>Pseudomonadati</taxon>
        <taxon>Bacteroidota</taxon>
        <taxon>Sphingobacteriia</taxon>
        <taxon>Sphingobacteriales</taxon>
        <taxon>Sphingobacteriaceae</taxon>
        <taxon>Sphingobacterium</taxon>
    </lineage>
</organism>
<reference evidence="3" key="1">
    <citation type="submission" date="2017-02" db="EMBL/GenBank/DDBJ databases">
        <authorList>
            <person name="Varghese N."/>
            <person name="Submissions S."/>
        </authorList>
    </citation>
    <scope>NUCLEOTIDE SEQUENCE [LARGE SCALE GENOMIC DNA]</scope>
    <source>
        <strain evidence="3">DSM 24091</strain>
    </source>
</reference>
<keyword evidence="1" id="KW-0732">Signal</keyword>
<dbReference type="PROSITE" id="PS51257">
    <property type="entry name" value="PROKAR_LIPOPROTEIN"/>
    <property type="match status" value="1"/>
</dbReference>
<feature type="signal peptide" evidence="1">
    <location>
        <begin position="1"/>
        <end position="21"/>
    </location>
</feature>
<dbReference type="EMBL" id="FUZF01000001">
    <property type="protein sequence ID" value="SKB36367.1"/>
    <property type="molecule type" value="Genomic_DNA"/>
</dbReference>
<dbReference type="RefSeq" id="WP_176140939.1">
    <property type="nucleotide sequence ID" value="NZ_FUZF01000001.1"/>
</dbReference>
<keyword evidence="3" id="KW-1185">Reference proteome</keyword>
<gene>
    <name evidence="2" type="ORF">SAMN05660841_00028</name>
</gene>
<proteinExistence type="predicted"/>
<evidence type="ECO:0000256" key="1">
    <source>
        <dbReference type="SAM" id="SignalP"/>
    </source>
</evidence>